<feature type="region of interest" description="Disordered" evidence="1">
    <location>
        <begin position="42"/>
        <end position="151"/>
    </location>
</feature>
<feature type="compositionally biased region" description="Basic and acidic residues" evidence="1">
    <location>
        <begin position="42"/>
        <end position="68"/>
    </location>
</feature>
<feature type="compositionally biased region" description="Acidic residues" evidence="1">
    <location>
        <begin position="69"/>
        <end position="79"/>
    </location>
</feature>
<proteinExistence type="predicted"/>
<organism evidence="2 3">
    <name type="scientific">Stephania japonica</name>
    <dbReference type="NCBI Taxonomy" id="461633"/>
    <lineage>
        <taxon>Eukaryota</taxon>
        <taxon>Viridiplantae</taxon>
        <taxon>Streptophyta</taxon>
        <taxon>Embryophyta</taxon>
        <taxon>Tracheophyta</taxon>
        <taxon>Spermatophyta</taxon>
        <taxon>Magnoliopsida</taxon>
        <taxon>Ranunculales</taxon>
        <taxon>Menispermaceae</taxon>
        <taxon>Menispermoideae</taxon>
        <taxon>Cissampelideae</taxon>
        <taxon>Stephania</taxon>
    </lineage>
</organism>
<protein>
    <submittedName>
        <fullName evidence="2">Uncharacterized protein</fullName>
    </submittedName>
</protein>
<feature type="compositionally biased region" description="Acidic residues" evidence="1">
    <location>
        <begin position="124"/>
        <end position="135"/>
    </location>
</feature>
<evidence type="ECO:0000313" key="3">
    <source>
        <dbReference type="Proteomes" id="UP001417504"/>
    </source>
</evidence>
<gene>
    <name evidence="2" type="ORF">Sjap_017143</name>
</gene>
<reference evidence="2 3" key="1">
    <citation type="submission" date="2024-01" db="EMBL/GenBank/DDBJ databases">
        <title>Genome assemblies of Stephania.</title>
        <authorList>
            <person name="Yang L."/>
        </authorList>
    </citation>
    <scope>NUCLEOTIDE SEQUENCE [LARGE SCALE GENOMIC DNA]</scope>
    <source>
        <strain evidence="2">QJT</strain>
        <tissue evidence="2">Leaf</tissue>
    </source>
</reference>
<sequence length="176" mass="20082">MALKDRLEFMFVDELERSIKTHLTMLSKISGIKNFLQKKASGYDKETDVDLDSKHKQARQKNDENGKGDDDDGEVEDLGSDAQKRKSQARDEMEYKDSVENEASMNESEYIEGEPSDGFGSELDQGDEEISNDVNDDVRIHDVEDESEPGVAKKNWDRTVFVEPYILLSEIIFFST</sequence>
<evidence type="ECO:0000256" key="1">
    <source>
        <dbReference type="SAM" id="MobiDB-lite"/>
    </source>
</evidence>
<evidence type="ECO:0000313" key="2">
    <source>
        <dbReference type="EMBL" id="KAK9109083.1"/>
    </source>
</evidence>
<accession>A0AAP0I5P5</accession>
<feature type="compositionally biased region" description="Basic and acidic residues" evidence="1">
    <location>
        <begin position="82"/>
        <end position="99"/>
    </location>
</feature>
<keyword evidence="3" id="KW-1185">Reference proteome</keyword>
<dbReference type="EMBL" id="JBBNAE010000007">
    <property type="protein sequence ID" value="KAK9109083.1"/>
    <property type="molecule type" value="Genomic_DNA"/>
</dbReference>
<name>A0AAP0I5P5_9MAGN</name>
<dbReference type="Proteomes" id="UP001417504">
    <property type="component" value="Unassembled WGS sequence"/>
</dbReference>
<comment type="caution">
    <text evidence="2">The sequence shown here is derived from an EMBL/GenBank/DDBJ whole genome shotgun (WGS) entry which is preliminary data.</text>
</comment>
<dbReference type="AlphaFoldDB" id="A0AAP0I5P5"/>